<dbReference type="GO" id="GO:0005068">
    <property type="term" value="F:transmembrane receptor protein tyrosine kinase adaptor activity"/>
    <property type="evidence" value="ECO:0007669"/>
    <property type="project" value="Ensembl"/>
</dbReference>
<dbReference type="SUPFAM" id="SSF47986">
    <property type="entry name" value="DEATH domain"/>
    <property type="match status" value="1"/>
</dbReference>
<dbReference type="GO" id="GO:0036462">
    <property type="term" value="P:TRAIL-activated apoptotic signaling pathway"/>
    <property type="evidence" value="ECO:0007669"/>
    <property type="project" value="Ensembl"/>
</dbReference>
<dbReference type="KEGG" id="pmua:114601905"/>
<evidence type="ECO:0000256" key="5">
    <source>
        <dbReference type="ARBA" id="ARBA00022703"/>
    </source>
</evidence>
<organism evidence="10 11">
    <name type="scientific">Podarcis muralis</name>
    <name type="common">Wall lizard</name>
    <name type="synonym">Lacerta muralis</name>
    <dbReference type="NCBI Taxonomy" id="64176"/>
    <lineage>
        <taxon>Eukaryota</taxon>
        <taxon>Metazoa</taxon>
        <taxon>Chordata</taxon>
        <taxon>Craniata</taxon>
        <taxon>Vertebrata</taxon>
        <taxon>Euteleostomi</taxon>
        <taxon>Lepidosauria</taxon>
        <taxon>Squamata</taxon>
        <taxon>Bifurcata</taxon>
        <taxon>Unidentata</taxon>
        <taxon>Episquamata</taxon>
        <taxon>Laterata</taxon>
        <taxon>Lacertibaenia</taxon>
        <taxon>Lacertidae</taxon>
        <taxon>Podarcis</taxon>
    </lineage>
</organism>
<dbReference type="GO" id="GO:0005737">
    <property type="term" value="C:cytoplasm"/>
    <property type="evidence" value="ECO:0007669"/>
    <property type="project" value="Ensembl"/>
</dbReference>
<dbReference type="AlphaFoldDB" id="A0A670IMA1"/>
<evidence type="ECO:0000259" key="9">
    <source>
        <dbReference type="PROSITE" id="PS50017"/>
    </source>
</evidence>
<dbReference type="GO" id="GO:0005856">
    <property type="term" value="C:cytoskeleton"/>
    <property type="evidence" value="ECO:0007669"/>
    <property type="project" value="UniProtKB-SubCell"/>
</dbReference>
<evidence type="ECO:0000256" key="4">
    <source>
        <dbReference type="ARBA" id="ARBA00022490"/>
    </source>
</evidence>
<dbReference type="RefSeq" id="XP_028595368.1">
    <property type="nucleotide sequence ID" value="XM_028739535.1"/>
</dbReference>
<dbReference type="SUPFAM" id="SSF55044">
    <property type="entry name" value="TRADD, N-terminal domain"/>
    <property type="match status" value="1"/>
</dbReference>
<dbReference type="GeneTree" id="ENSGT00390000002016"/>
<dbReference type="Ensembl" id="ENSPMRT00000014116.1">
    <property type="protein sequence ID" value="ENSPMRP00000013223.1"/>
    <property type="gene ID" value="ENSPMRG00000008854.1"/>
</dbReference>
<feature type="region of interest" description="Disordered" evidence="8">
    <location>
        <begin position="168"/>
        <end position="216"/>
    </location>
</feature>
<keyword evidence="4" id="KW-0963">Cytoplasm</keyword>
<dbReference type="GO" id="GO:0007249">
    <property type="term" value="P:canonical NF-kappaB signal transduction"/>
    <property type="evidence" value="ECO:0007669"/>
    <property type="project" value="Ensembl"/>
</dbReference>
<dbReference type="GO" id="GO:0000209">
    <property type="term" value="P:protein polyubiquitination"/>
    <property type="evidence" value="ECO:0007669"/>
    <property type="project" value="Ensembl"/>
</dbReference>
<feature type="compositionally biased region" description="Low complexity" evidence="8">
    <location>
        <begin position="201"/>
        <end position="216"/>
    </location>
</feature>
<dbReference type="GeneID" id="114601905"/>
<protein>
    <recommendedName>
        <fullName evidence="3">Tumor necrosis factor receptor type 1-associated DEATH domain protein</fullName>
    </recommendedName>
</protein>
<dbReference type="Gene3D" id="1.10.533.10">
    <property type="entry name" value="Death Domain, Fas"/>
    <property type="match status" value="1"/>
</dbReference>
<evidence type="ECO:0000256" key="2">
    <source>
        <dbReference type="ARBA" id="ARBA00004245"/>
    </source>
</evidence>
<dbReference type="GO" id="GO:0030335">
    <property type="term" value="P:positive regulation of cell migration"/>
    <property type="evidence" value="ECO:0007669"/>
    <property type="project" value="Ensembl"/>
</dbReference>
<dbReference type="GO" id="GO:0038061">
    <property type="term" value="P:non-canonical NF-kappaB signal transduction"/>
    <property type="evidence" value="ECO:0007669"/>
    <property type="project" value="Ensembl"/>
</dbReference>
<dbReference type="RefSeq" id="XP_028595367.1">
    <property type="nucleotide sequence ID" value="XM_028739534.1"/>
</dbReference>
<dbReference type="GO" id="GO:0002947">
    <property type="term" value="C:tumor necrosis factor receptor superfamily complex"/>
    <property type="evidence" value="ECO:0007669"/>
    <property type="project" value="Ensembl"/>
</dbReference>
<name>A0A670IMA1_PODMU</name>
<feature type="compositionally biased region" description="Low complexity" evidence="8">
    <location>
        <begin position="172"/>
        <end position="193"/>
    </location>
</feature>
<dbReference type="SMART" id="SM00005">
    <property type="entry name" value="DEATH"/>
    <property type="match status" value="1"/>
</dbReference>
<accession>A0A670IMA1</accession>
<keyword evidence="6" id="KW-0206">Cytoskeleton</keyword>
<keyword evidence="5" id="KW-0053">Apoptosis</keyword>
<dbReference type="CTD" id="8717"/>
<dbReference type="PROSITE" id="PS50017">
    <property type="entry name" value="DEATH_DOMAIN"/>
    <property type="match status" value="1"/>
</dbReference>
<dbReference type="GO" id="GO:0050729">
    <property type="term" value="P:positive regulation of inflammatory response"/>
    <property type="evidence" value="ECO:0007669"/>
    <property type="project" value="Ensembl"/>
</dbReference>
<comment type="subcellular location">
    <subcellularLocation>
        <location evidence="2">Cytoplasm</location>
        <location evidence="2">Cytoskeleton</location>
    </subcellularLocation>
    <subcellularLocation>
        <location evidence="1">Nucleus</location>
    </subcellularLocation>
</comment>
<dbReference type="GO" id="GO:0042802">
    <property type="term" value="F:identical protein binding"/>
    <property type="evidence" value="ECO:0007669"/>
    <property type="project" value="Ensembl"/>
</dbReference>
<evidence type="ECO:0000313" key="11">
    <source>
        <dbReference type="Proteomes" id="UP000472272"/>
    </source>
</evidence>
<dbReference type="GO" id="GO:0005886">
    <property type="term" value="C:plasma membrane"/>
    <property type="evidence" value="ECO:0007669"/>
    <property type="project" value="Ensembl"/>
</dbReference>
<dbReference type="Pfam" id="PF09034">
    <property type="entry name" value="TRADD_N"/>
    <property type="match status" value="1"/>
</dbReference>
<dbReference type="GO" id="GO:0005634">
    <property type="term" value="C:nucleus"/>
    <property type="evidence" value="ECO:0007669"/>
    <property type="project" value="UniProtKB-SubCell"/>
</dbReference>
<sequence length="339" mass="37890">MGDVSDVWVGSAYLFVQSTSENILLPVMYGDPKQKPCVFKALKLALADSTGSLNGVDVLKVHCSDPHLIIQLKFCKEENCRRFLQSYREGHLQDSLQNHLKLSLSMSTLVPVQMELKTGAEKLDAMIREEERCLECIYHEKPNRLRDEEITELEESLRNCSFLDKIDNTGPSSNSSHAPLNSSPASLNSSPPSLNSPPPSLNSSPPSLNSLPQSYSSVEISGSLPKGDTFTFQGQQFANRKISPDDHQTFAKLVSKKWKQVGRSLQVNCRALRDPVIDNLAIEYDREGLYEQAYQLLRRFIDSEGKRATIERLVAALEENGLISLAEELLSVHQNDKTL</sequence>
<reference evidence="10" key="2">
    <citation type="submission" date="2025-08" db="UniProtKB">
        <authorList>
            <consortium name="Ensembl"/>
        </authorList>
    </citation>
    <scope>IDENTIFICATION</scope>
</reference>
<proteinExistence type="predicted"/>
<evidence type="ECO:0000256" key="8">
    <source>
        <dbReference type="SAM" id="MobiDB-lite"/>
    </source>
</evidence>
<dbReference type="Proteomes" id="UP000472272">
    <property type="component" value="Chromosome 8"/>
</dbReference>
<dbReference type="OrthoDB" id="9903238at2759"/>
<dbReference type="InterPro" id="IPR036729">
    <property type="entry name" value="TRADD_N_sf"/>
</dbReference>
<keyword evidence="7" id="KW-0539">Nucleus</keyword>
<gene>
    <name evidence="10" type="primary">TRADD</name>
</gene>
<reference evidence="10 11" key="1">
    <citation type="journal article" date="2019" name="Proc. Natl. Acad. Sci. U.S.A.">
        <title>Regulatory changes in pterin and carotenoid genes underlie balanced color polymorphisms in the wall lizard.</title>
        <authorList>
            <person name="Andrade P."/>
            <person name="Pinho C."/>
            <person name="Perez I de Lanuza G."/>
            <person name="Afonso S."/>
            <person name="Brejcha J."/>
            <person name="Rubin C.J."/>
            <person name="Wallerman O."/>
            <person name="Pereira P."/>
            <person name="Sabatino S.J."/>
            <person name="Bellati A."/>
            <person name="Pellitteri-Rosa D."/>
            <person name="Bosakova Z."/>
            <person name="Bunikis I."/>
            <person name="Carretero M.A."/>
            <person name="Feiner N."/>
            <person name="Marsik P."/>
            <person name="Pauperio F."/>
            <person name="Salvi D."/>
            <person name="Soler L."/>
            <person name="While G.M."/>
            <person name="Uller T."/>
            <person name="Font E."/>
            <person name="Andersson L."/>
            <person name="Carneiro M."/>
        </authorList>
    </citation>
    <scope>NUCLEOTIDE SEQUENCE</scope>
</reference>
<dbReference type="Gene3D" id="3.30.70.680">
    <property type="entry name" value="TRADD, N-terminal domain"/>
    <property type="match status" value="1"/>
</dbReference>
<keyword evidence="11" id="KW-1185">Reference proteome</keyword>
<feature type="domain" description="Death" evidence="9">
    <location>
        <begin position="257"/>
        <end position="333"/>
    </location>
</feature>
<dbReference type="InterPro" id="IPR035712">
    <property type="entry name" value="TRADD"/>
</dbReference>
<dbReference type="InterPro" id="IPR009095">
    <property type="entry name" value="TRADD_N"/>
</dbReference>
<evidence type="ECO:0000256" key="6">
    <source>
        <dbReference type="ARBA" id="ARBA00023212"/>
    </source>
</evidence>
<evidence type="ECO:0000256" key="3">
    <source>
        <dbReference type="ARBA" id="ARBA00015474"/>
    </source>
</evidence>
<dbReference type="Pfam" id="PF00531">
    <property type="entry name" value="Death"/>
    <property type="match status" value="1"/>
</dbReference>
<evidence type="ECO:0000256" key="1">
    <source>
        <dbReference type="ARBA" id="ARBA00004123"/>
    </source>
</evidence>
<dbReference type="InterPro" id="IPR011029">
    <property type="entry name" value="DEATH-like_dom_sf"/>
</dbReference>
<dbReference type="GO" id="GO:0043124">
    <property type="term" value="P:negative regulation of canonical NF-kappaB signal transduction"/>
    <property type="evidence" value="ECO:0007669"/>
    <property type="project" value="Ensembl"/>
</dbReference>
<dbReference type="PANTHER" id="PTHR14913:SF0">
    <property type="entry name" value="TUMOR NECROSIS FACTOR RECEPTOR TYPE 1-ASSOCIATED DEATH DOMAIN PROTEIN"/>
    <property type="match status" value="1"/>
</dbReference>
<dbReference type="GO" id="GO:0043123">
    <property type="term" value="P:positive regulation of canonical NF-kappaB signal transduction"/>
    <property type="evidence" value="ECO:0007669"/>
    <property type="project" value="Ensembl"/>
</dbReference>
<evidence type="ECO:0000313" key="10">
    <source>
        <dbReference type="Ensembl" id="ENSPMRP00000013223.1"/>
    </source>
</evidence>
<dbReference type="OMA" id="QPCSRFL"/>
<dbReference type="GO" id="GO:0033209">
    <property type="term" value="P:tumor necrosis factor-mediated signaling pathway"/>
    <property type="evidence" value="ECO:0007669"/>
    <property type="project" value="Ensembl"/>
</dbReference>
<dbReference type="GO" id="GO:0070513">
    <property type="term" value="F:death domain binding"/>
    <property type="evidence" value="ECO:0007669"/>
    <property type="project" value="Ensembl"/>
</dbReference>
<dbReference type="CDD" id="cd08780">
    <property type="entry name" value="Death_TRADD"/>
    <property type="match status" value="1"/>
</dbReference>
<dbReference type="PANTHER" id="PTHR14913">
    <property type="entry name" value="TUMOR NECROSIS FACTOR RECEPTOR TYPE 1-ASSOCIATED DEATH DOMAIN PROTEIN"/>
    <property type="match status" value="1"/>
</dbReference>
<evidence type="ECO:0000256" key="7">
    <source>
        <dbReference type="ARBA" id="ARBA00023242"/>
    </source>
</evidence>
<reference evidence="10" key="3">
    <citation type="submission" date="2025-09" db="UniProtKB">
        <authorList>
            <consortium name="Ensembl"/>
        </authorList>
    </citation>
    <scope>IDENTIFICATION</scope>
</reference>
<dbReference type="InterPro" id="IPR000488">
    <property type="entry name" value="Death_dom"/>
</dbReference>